<accession>A0AAN9K341</accession>
<reference evidence="1 2" key="1">
    <citation type="submission" date="2024-01" db="EMBL/GenBank/DDBJ databases">
        <title>The genomes of 5 underutilized Papilionoideae crops provide insights into root nodulation and disease resistance.</title>
        <authorList>
            <person name="Yuan L."/>
        </authorList>
    </citation>
    <scope>NUCLEOTIDE SEQUENCE [LARGE SCALE GENOMIC DNA]</scope>
    <source>
        <strain evidence="1">LY-2023</strain>
        <tissue evidence="1">Leaf</tissue>
    </source>
</reference>
<gene>
    <name evidence="1" type="ORF">RJT34_07904</name>
</gene>
<dbReference type="AlphaFoldDB" id="A0AAN9K341"/>
<dbReference type="Proteomes" id="UP001359559">
    <property type="component" value="Unassembled WGS sequence"/>
</dbReference>
<evidence type="ECO:0000313" key="2">
    <source>
        <dbReference type="Proteomes" id="UP001359559"/>
    </source>
</evidence>
<organism evidence="1 2">
    <name type="scientific">Clitoria ternatea</name>
    <name type="common">Butterfly pea</name>
    <dbReference type="NCBI Taxonomy" id="43366"/>
    <lineage>
        <taxon>Eukaryota</taxon>
        <taxon>Viridiplantae</taxon>
        <taxon>Streptophyta</taxon>
        <taxon>Embryophyta</taxon>
        <taxon>Tracheophyta</taxon>
        <taxon>Spermatophyta</taxon>
        <taxon>Magnoliopsida</taxon>
        <taxon>eudicotyledons</taxon>
        <taxon>Gunneridae</taxon>
        <taxon>Pentapetalae</taxon>
        <taxon>rosids</taxon>
        <taxon>fabids</taxon>
        <taxon>Fabales</taxon>
        <taxon>Fabaceae</taxon>
        <taxon>Papilionoideae</taxon>
        <taxon>50 kb inversion clade</taxon>
        <taxon>NPAAA clade</taxon>
        <taxon>indigoferoid/millettioid clade</taxon>
        <taxon>Phaseoleae</taxon>
        <taxon>Clitoria</taxon>
    </lineage>
</organism>
<evidence type="ECO:0000313" key="1">
    <source>
        <dbReference type="EMBL" id="KAK7310405.1"/>
    </source>
</evidence>
<name>A0AAN9K341_CLITE</name>
<sequence length="129" mass="14239">MGGGGQWMRSGVNIEGGHECWWWVGGESPLRLRILSAYQELRSGSLFLAKFDESKKKSKGAAAANQTATIIENQETEAKPSQITPLSCFVVVTLHRCWVTGHHDQLLGLPPSSALHSDNLPLEENKFYC</sequence>
<protein>
    <submittedName>
        <fullName evidence="1">Uncharacterized protein</fullName>
    </submittedName>
</protein>
<comment type="caution">
    <text evidence="1">The sequence shown here is derived from an EMBL/GenBank/DDBJ whole genome shotgun (WGS) entry which is preliminary data.</text>
</comment>
<dbReference type="EMBL" id="JAYKXN010000002">
    <property type="protein sequence ID" value="KAK7310405.1"/>
    <property type="molecule type" value="Genomic_DNA"/>
</dbReference>
<keyword evidence="2" id="KW-1185">Reference proteome</keyword>
<proteinExistence type="predicted"/>